<gene>
    <name evidence="11" type="ORF">RF55_20688</name>
</gene>
<evidence type="ECO:0000256" key="4">
    <source>
        <dbReference type="ARBA" id="ARBA00022729"/>
    </source>
</evidence>
<comment type="caution">
    <text evidence="8">Lacks conserved residue(s) required for the propagation of feature annotation.</text>
</comment>
<dbReference type="AlphaFoldDB" id="A0A0J7JYS2"/>
<feature type="domain" description="EGF-like" evidence="9">
    <location>
        <begin position="119"/>
        <end position="157"/>
    </location>
</feature>
<evidence type="ECO:0000256" key="3">
    <source>
        <dbReference type="ARBA" id="ARBA00022536"/>
    </source>
</evidence>
<sequence>MRYNTQNQMCEDVDECEELGPDVCFNGVCINTLGAYECECSPGYVLDNTGYICRDNRKGSCWTKMVDGRCENNLPRLALRSECCCSVGVAWGSPCEICEHALCECSKGYAKVDDKDCADINECELNSGICKGGGTCVNTDGSYRCECPPGLTLDATRKLVVRVGK</sequence>
<keyword evidence="6" id="KW-1015">Disulfide bond</keyword>
<dbReference type="InterPro" id="IPR049883">
    <property type="entry name" value="NOTCH1_EGF-like"/>
</dbReference>
<dbReference type="PaxDb" id="67767-A0A0J7JYS2"/>
<dbReference type="CDD" id="cd00054">
    <property type="entry name" value="EGF_CA"/>
    <property type="match status" value="1"/>
</dbReference>
<evidence type="ECO:0000256" key="5">
    <source>
        <dbReference type="ARBA" id="ARBA00022737"/>
    </source>
</evidence>
<dbReference type="PROSITE" id="PS01187">
    <property type="entry name" value="EGF_CA"/>
    <property type="match status" value="1"/>
</dbReference>
<dbReference type="PROSITE" id="PS50026">
    <property type="entry name" value="EGF_3"/>
    <property type="match status" value="2"/>
</dbReference>
<dbReference type="InterPro" id="IPR036773">
    <property type="entry name" value="TB_dom_sf"/>
</dbReference>
<keyword evidence="7" id="KW-0325">Glycoprotein</keyword>
<dbReference type="Proteomes" id="UP000036403">
    <property type="component" value="Unassembled WGS sequence"/>
</dbReference>
<dbReference type="STRING" id="67767.A0A0J7JYS2"/>
<dbReference type="GO" id="GO:0005576">
    <property type="term" value="C:extracellular region"/>
    <property type="evidence" value="ECO:0007669"/>
    <property type="project" value="UniProtKB-SubCell"/>
</dbReference>
<comment type="caution">
    <text evidence="11">The sequence shown here is derived from an EMBL/GenBank/DDBJ whole genome shotgun (WGS) entry which is preliminary data.</text>
</comment>
<dbReference type="InterPro" id="IPR000152">
    <property type="entry name" value="EGF-type_Asp/Asn_hydroxyl_site"/>
</dbReference>
<dbReference type="EMBL" id="LBMM01020903">
    <property type="protein sequence ID" value="KMQ83184.1"/>
    <property type="molecule type" value="Genomic_DNA"/>
</dbReference>
<evidence type="ECO:0000313" key="11">
    <source>
        <dbReference type="EMBL" id="KMQ83184.1"/>
    </source>
</evidence>
<evidence type="ECO:0000259" key="9">
    <source>
        <dbReference type="PROSITE" id="PS50026"/>
    </source>
</evidence>
<evidence type="ECO:0000256" key="6">
    <source>
        <dbReference type="ARBA" id="ARBA00023157"/>
    </source>
</evidence>
<dbReference type="SMART" id="SM00181">
    <property type="entry name" value="EGF"/>
    <property type="match status" value="2"/>
</dbReference>
<keyword evidence="3 8" id="KW-0245">EGF-like domain</keyword>
<dbReference type="Pfam" id="PF00683">
    <property type="entry name" value="TB"/>
    <property type="match status" value="1"/>
</dbReference>
<dbReference type="InterPro" id="IPR018097">
    <property type="entry name" value="EGF_Ca-bd_CS"/>
</dbReference>
<feature type="domain" description="EGF-like" evidence="9">
    <location>
        <begin position="12"/>
        <end position="50"/>
    </location>
</feature>
<evidence type="ECO:0000256" key="2">
    <source>
        <dbReference type="ARBA" id="ARBA00022525"/>
    </source>
</evidence>
<dbReference type="OrthoDB" id="10045365at2759"/>
<comment type="subcellular location">
    <subcellularLocation>
        <location evidence="1">Secreted</location>
    </subcellularLocation>
</comment>
<evidence type="ECO:0000313" key="12">
    <source>
        <dbReference type="Proteomes" id="UP000036403"/>
    </source>
</evidence>
<name>A0A0J7JYS2_LASNI</name>
<dbReference type="PANTHER" id="PTHR47333">
    <property type="entry name" value="VON WILLEBRAND FACTOR C AND EGF DOMAIN-CONTAINING PROTEIN"/>
    <property type="match status" value="1"/>
</dbReference>
<dbReference type="InterPro" id="IPR052080">
    <property type="entry name" value="vWF_C/EGF_Fibrillin"/>
</dbReference>
<dbReference type="PROSITE" id="PS00010">
    <property type="entry name" value="ASX_HYDROXYL"/>
    <property type="match status" value="2"/>
</dbReference>
<dbReference type="SMART" id="SM00179">
    <property type="entry name" value="EGF_CA"/>
    <property type="match status" value="2"/>
</dbReference>
<protein>
    <submittedName>
        <fullName evidence="11">Fibrillin-2-like protein</fullName>
    </submittedName>
</protein>
<dbReference type="InterPro" id="IPR000742">
    <property type="entry name" value="EGF"/>
</dbReference>
<dbReference type="InterPro" id="IPR017878">
    <property type="entry name" value="TB_dom"/>
</dbReference>
<keyword evidence="5" id="KW-0677">Repeat</keyword>
<evidence type="ECO:0000256" key="1">
    <source>
        <dbReference type="ARBA" id="ARBA00004613"/>
    </source>
</evidence>
<organism evidence="11 12">
    <name type="scientific">Lasius niger</name>
    <name type="common">Black garden ant</name>
    <dbReference type="NCBI Taxonomy" id="67767"/>
    <lineage>
        <taxon>Eukaryota</taxon>
        <taxon>Metazoa</taxon>
        <taxon>Ecdysozoa</taxon>
        <taxon>Arthropoda</taxon>
        <taxon>Hexapoda</taxon>
        <taxon>Insecta</taxon>
        <taxon>Pterygota</taxon>
        <taxon>Neoptera</taxon>
        <taxon>Endopterygota</taxon>
        <taxon>Hymenoptera</taxon>
        <taxon>Apocrita</taxon>
        <taxon>Aculeata</taxon>
        <taxon>Formicoidea</taxon>
        <taxon>Formicidae</taxon>
        <taxon>Formicinae</taxon>
        <taxon>Lasius</taxon>
        <taxon>Lasius</taxon>
    </lineage>
</organism>
<evidence type="ECO:0000259" key="10">
    <source>
        <dbReference type="PROSITE" id="PS51364"/>
    </source>
</evidence>
<dbReference type="Pfam" id="PF07645">
    <property type="entry name" value="EGF_CA"/>
    <property type="match status" value="2"/>
</dbReference>
<dbReference type="GO" id="GO:0005509">
    <property type="term" value="F:calcium ion binding"/>
    <property type="evidence" value="ECO:0007669"/>
    <property type="project" value="InterPro"/>
</dbReference>
<dbReference type="SUPFAM" id="SSF57196">
    <property type="entry name" value="EGF/Laminin"/>
    <property type="match status" value="2"/>
</dbReference>
<feature type="domain" description="TB" evidence="10">
    <location>
        <begin position="59"/>
        <end position="98"/>
    </location>
</feature>
<dbReference type="Gene3D" id="3.90.290.10">
    <property type="entry name" value="TGF-beta binding (TB) domain"/>
    <property type="match status" value="1"/>
</dbReference>
<reference evidence="11 12" key="1">
    <citation type="submission" date="2015-04" db="EMBL/GenBank/DDBJ databases">
        <title>Lasius niger genome sequencing.</title>
        <authorList>
            <person name="Konorov E.A."/>
            <person name="Nikitin M.A."/>
            <person name="Kirill M.V."/>
            <person name="Chang P."/>
        </authorList>
    </citation>
    <scope>NUCLEOTIDE SEQUENCE [LARGE SCALE GENOMIC DNA]</scope>
    <source>
        <tissue evidence="11">Whole</tissue>
    </source>
</reference>
<keyword evidence="12" id="KW-1185">Reference proteome</keyword>
<dbReference type="PROSITE" id="PS51364">
    <property type="entry name" value="TB"/>
    <property type="match status" value="1"/>
</dbReference>
<evidence type="ECO:0000256" key="7">
    <source>
        <dbReference type="ARBA" id="ARBA00023180"/>
    </source>
</evidence>
<keyword evidence="4" id="KW-0732">Signal</keyword>
<dbReference type="PANTHER" id="PTHR47333:SF4">
    <property type="entry name" value="EGF-LIKE DOMAIN-CONTAINING PROTEIN"/>
    <property type="match status" value="1"/>
</dbReference>
<evidence type="ECO:0000256" key="8">
    <source>
        <dbReference type="PROSITE-ProRule" id="PRU00076"/>
    </source>
</evidence>
<dbReference type="InterPro" id="IPR001881">
    <property type="entry name" value="EGF-like_Ca-bd_dom"/>
</dbReference>
<dbReference type="Gene3D" id="2.10.25.10">
    <property type="entry name" value="Laminin"/>
    <property type="match status" value="2"/>
</dbReference>
<proteinExistence type="predicted"/>
<dbReference type="FunFam" id="2.10.25.10:FF:000003">
    <property type="entry name" value="fibrillin-1 isoform X1"/>
    <property type="match status" value="2"/>
</dbReference>
<accession>A0A0J7JYS2</accession>
<keyword evidence="2" id="KW-0964">Secreted</keyword>
<dbReference type="SUPFAM" id="SSF57581">
    <property type="entry name" value="TB module/8-cys domain"/>
    <property type="match status" value="1"/>
</dbReference>